<evidence type="ECO:0000313" key="3">
    <source>
        <dbReference type="Proteomes" id="UP000272706"/>
    </source>
</evidence>
<protein>
    <submittedName>
        <fullName evidence="2">Effector protein NopP</fullName>
    </submittedName>
</protein>
<feature type="region of interest" description="Disordered" evidence="1">
    <location>
        <begin position="1"/>
        <end position="22"/>
    </location>
</feature>
<accession>A0A3A5JTP6</accession>
<dbReference type="Proteomes" id="UP000272706">
    <property type="component" value="Unassembled WGS sequence"/>
</dbReference>
<sequence>MYGRIGGSSDIRYTRNASGQADAENQELGDMFARMHLAGSDSSGDSSSAATQPYSLHPRPPVVEIDRSSFTREVRQFHGDEIMHIADNPQEYSEFVSSRARRAADVARQYGIRRDTEHARYFSYQLGNQSAGLLRTEGGFSMTDFESDSWRQQFPGRTEVTSIVDLQVAHPLAENAGDILLEHQLRMDGERPLLNWRAANPEAQARAATMGFVEVDDCDMVLDPTQHPEKWTMNSAGEWQRADKPPLYLCKTEDSESSDTESASGSPRYSYEDDFM</sequence>
<dbReference type="OrthoDB" id="9804669at2"/>
<feature type="compositionally biased region" description="Low complexity" evidence="1">
    <location>
        <begin position="38"/>
        <end position="50"/>
    </location>
</feature>
<name>A0A3A5JTP6_9HYPH</name>
<dbReference type="EMBL" id="QZWZ01000072">
    <property type="protein sequence ID" value="RJT26200.1"/>
    <property type="molecule type" value="Genomic_DNA"/>
</dbReference>
<proteinExistence type="predicted"/>
<feature type="region of interest" description="Disordered" evidence="1">
    <location>
        <begin position="37"/>
        <end position="62"/>
    </location>
</feature>
<reference evidence="2 3" key="1">
    <citation type="submission" date="2018-09" db="EMBL/GenBank/DDBJ databases">
        <title>Mesorhizobium carmichaelinearum sp. nov. isolated from Carmichaelinea spp. root nodules in New Zealand.</title>
        <authorList>
            <person name="De Meyer S.E."/>
        </authorList>
    </citation>
    <scope>NUCLEOTIDE SEQUENCE [LARGE SCALE GENOMIC DNA]</scope>
    <source>
        <strain evidence="2 3">ICMP19557</strain>
    </source>
</reference>
<organism evidence="2 3">
    <name type="scientific">Mesorhizobium waimense</name>
    <dbReference type="NCBI Taxonomy" id="1300307"/>
    <lineage>
        <taxon>Bacteria</taxon>
        <taxon>Pseudomonadati</taxon>
        <taxon>Pseudomonadota</taxon>
        <taxon>Alphaproteobacteria</taxon>
        <taxon>Hyphomicrobiales</taxon>
        <taxon>Phyllobacteriaceae</taxon>
        <taxon>Mesorhizobium</taxon>
    </lineage>
</organism>
<keyword evidence="3" id="KW-1185">Reference proteome</keyword>
<dbReference type="AlphaFoldDB" id="A0A3A5JTP6"/>
<comment type="caution">
    <text evidence="2">The sequence shown here is derived from an EMBL/GenBank/DDBJ whole genome shotgun (WGS) entry which is preliminary data.</text>
</comment>
<evidence type="ECO:0000256" key="1">
    <source>
        <dbReference type="SAM" id="MobiDB-lite"/>
    </source>
</evidence>
<evidence type="ECO:0000313" key="2">
    <source>
        <dbReference type="EMBL" id="RJT26200.1"/>
    </source>
</evidence>
<dbReference type="RefSeq" id="WP_120019108.1">
    <property type="nucleotide sequence ID" value="NZ_QZWZ01000072.1"/>
</dbReference>
<feature type="region of interest" description="Disordered" evidence="1">
    <location>
        <begin position="232"/>
        <end position="276"/>
    </location>
</feature>
<gene>
    <name evidence="2" type="ORF">D3227_37400</name>
</gene>